<organism evidence="3 4">
    <name type="scientific">Natrialba asiatica (strain ATCC 700177 / DSM 12278 / JCM 9576 / FERM P-10747 / NBRC 102637 / 172P1)</name>
    <dbReference type="NCBI Taxonomy" id="29540"/>
    <lineage>
        <taxon>Archaea</taxon>
        <taxon>Methanobacteriati</taxon>
        <taxon>Methanobacteriota</taxon>
        <taxon>Stenosarchaea group</taxon>
        <taxon>Halobacteria</taxon>
        <taxon>Halobacteriales</taxon>
        <taxon>Natrialbaceae</taxon>
        <taxon>Natrialba</taxon>
    </lineage>
</organism>
<keyword evidence="4" id="KW-1185">Reference proteome</keyword>
<accession>M0APU0</accession>
<dbReference type="PANTHER" id="PTHR22617:SF23">
    <property type="entry name" value="CHEMOTAXIS PROTEIN CHEW"/>
    <property type="match status" value="1"/>
</dbReference>
<dbReference type="SMART" id="SM00260">
    <property type="entry name" value="CheW"/>
    <property type="match status" value="1"/>
</dbReference>
<dbReference type="PROSITE" id="PS50851">
    <property type="entry name" value="CHEW"/>
    <property type="match status" value="1"/>
</dbReference>
<evidence type="ECO:0000256" key="1">
    <source>
        <dbReference type="SAM" id="MobiDB-lite"/>
    </source>
</evidence>
<dbReference type="InterPro" id="IPR002545">
    <property type="entry name" value="CheW-lke_dom"/>
</dbReference>
<dbReference type="AlphaFoldDB" id="M0APU0"/>
<dbReference type="InterPro" id="IPR036061">
    <property type="entry name" value="CheW-like_dom_sf"/>
</dbReference>
<name>M0APU0_NATA1</name>
<dbReference type="STRING" id="29540.C481_16170"/>
<proteinExistence type="predicted"/>
<dbReference type="EMBL" id="AOIO01000034">
    <property type="protein sequence ID" value="ELY99403.1"/>
    <property type="molecule type" value="Genomic_DNA"/>
</dbReference>
<dbReference type="InterPro" id="IPR039315">
    <property type="entry name" value="CheW"/>
</dbReference>
<evidence type="ECO:0000313" key="4">
    <source>
        <dbReference type="Proteomes" id="UP000011554"/>
    </source>
</evidence>
<gene>
    <name evidence="3" type="ORF">C481_16170</name>
</gene>
<dbReference type="GO" id="GO:0006935">
    <property type="term" value="P:chemotaxis"/>
    <property type="evidence" value="ECO:0007669"/>
    <property type="project" value="InterPro"/>
</dbReference>
<protein>
    <submittedName>
        <fullName evidence="3">CheW protein</fullName>
    </submittedName>
</protein>
<dbReference type="GO" id="GO:0005829">
    <property type="term" value="C:cytosol"/>
    <property type="evidence" value="ECO:0007669"/>
    <property type="project" value="TreeGrafter"/>
</dbReference>
<dbReference type="Proteomes" id="UP000011554">
    <property type="component" value="Unassembled WGS sequence"/>
</dbReference>
<comment type="caution">
    <text evidence="3">The sequence shown here is derived from an EMBL/GenBank/DDBJ whole genome shotgun (WGS) entry which is preliminary data.</text>
</comment>
<reference evidence="3 4" key="1">
    <citation type="journal article" date="2014" name="PLoS Genet.">
        <title>Phylogenetically driven sequencing of extremely halophilic archaea reveals strategies for static and dynamic osmo-response.</title>
        <authorList>
            <person name="Becker E.A."/>
            <person name="Seitzer P.M."/>
            <person name="Tritt A."/>
            <person name="Larsen D."/>
            <person name="Krusor M."/>
            <person name="Yao A.I."/>
            <person name="Wu D."/>
            <person name="Madern D."/>
            <person name="Eisen J.A."/>
            <person name="Darling A.E."/>
            <person name="Facciotti M.T."/>
        </authorList>
    </citation>
    <scope>NUCLEOTIDE SEQUENCE [LARGE SCALE GENOMIC DNA]</scope>
    <source>
        <strain evidence="3 4">DSM 12278</strain>
    </source>
</reference>
<dbReference type="Pfam" id="PF01584">
    <property type="entry name" value="CheW"/>
    <property type="match status" value="1"/>
</dbReference>
<dbReference type="GO" id="GO:0007165">
    <property type="term" value="P:signal transduction"/>
    <property type="evidence" value="ECO:0007669"/>
    <property type="project" value="InterPro"/>
</dbReference>
<evidence type="ECO:0000259" key="2">
    <source>
        <dbReference type="PROSITE" id="PS50851"/>
    </source>
</evidence>
<sequence length="393" mass="41408">MRNRATNGTKSDDDAETASESESESESEAEAETESTATTETELTPSGAAETERETATAADAEPNPDPSENSDTDGEVNSSRDTDAADAADTSTAEPTPPEETHEGEVAVTDGDGNSTGTGTGGAATETESAPADAAATNDTDTGTDTDTSDVTVNYDETETTADATATADASANANATTTELGGAIAGQSAVANLADVGSEPTVDASAMMEDTDGYGEGTAGRKDEMFEQGNTLIHSAHDDESTIQMLEFYLNENRYAIEIDRISAIVEMKDITRFPRGPTAIDGVTDLRGEITGVLDPTTMLDVERNELSDDQYIVVLERDDDKQKLGVRVTDVSQAVTYRDSQIDETGSVMDAAGDHQHDCVRGIIKKQDGDDRTTLVAWLDIDELIETID</sequence>
<dbReference type="PANTHER" id="PTHR22617">
    <property type="entry name" value="CHEMOTAXIS SENSOR HISTIDINE KINASE-RELATED"/>
    <property type="match status" value="1"/>
</dbReference>
<evidence type="ECO:0000313" key="3">
    <source>
        <dbReference type="EMBL" id="ELY99403.1"/>
    </source>
</evidence>
<feature type="compositionally biased region" description="Acidic residues" evidence="1">
    <location>
        <begin position="13"/>
        <end position="33"/>
    </location>
</feature>
<dbReference type="SUPFAM" id="SSF50341">
    <property type="entry name" value="CheW-like"/>
    <property type="match status" value="1"/>
</dbReference>
<dbReference type="Gene3D" id="2.30.30.40">
    <property type="entry name" value="SH3 Domains"/>
    <property type="match status" value="1"/>
</dbReference>
<feature type="domain" description="CheW-like" evidence="2">
    <location>
        <begin position="244"/>
        <end position="393"/>
    </location>
</feature>
<feature type="region of interest" description="Disordered" evidence="1">
    <location>
        <begin position="1"/>
        <end position="154"/>
    </location>
</feature>
<feature type="compositionally biased region" description="Low complexity" evidence="1">
    <location>
        <begin position="86"/>
        <end position="95"/>
    </location>
</feature>
<feature type="compositionally biased region" description="Low complexity" evidence="1">
    <location>
        <begin position="124"/>
        <end position="142"/>
    </location>
</feature>
<dbReference type="eggNOG" id="arCOG02395">
    <property type="taxonomic scope" value="Archaea"/>
</dbReference>
<dbReference type="PATRIC" id="fig|29540.5.peg.3298"/>
<dbReference type="Gene3D" id="2.40.50.180">
    <property type="entry name" value="CheA-289, Domain 4"/>
    <property type="match status" value="1"/>
</dbReference>